<evidence type="ECO:0000256" key="5">
    <source>
        <dbReference type="ARBA" id="ARBA00022741"/>
    </source>
</evidence>
<dbReference type="Pfam" id="PF00664">
    <property type="entry name" value="ABC_membrane"/>
    <property type="match status" value="1"/>
</dbReference>
<keyword evidence="8 9" id="KW-0472">Membrane</keyword>
<feature type="transmembrane region" description="Helical" evidence="9">
    <location>
        <begin position="64"/>
        <end position="82"/>
    </location>
</feature>
<evidence type="ECO:0000256" key="8">
    <source>
        <dbReference type="ARBA" id="ARBA00023136"/>
    </source>
</evidence>
<evidence type="ECO:0000256" key="9">
    <source>
        <dbReference type="SAM" id="Phobius"/>
    </source>
</evidence>
<dbReference type="OrthoDB" id="9762790at2"/>
<name>A0A2W1K512_9CYAN</name>
<sequence length="582" mass="64629">MTAKPQPQRLKILLGYLQPHRRKVFLGVFALLLVNGLGTYLPLLIGRVVDDLQIAFSMEQVRGYVLQFCLLASVMWVIRMASRMWLFGAGRLVEFDIKQRIFEHLLRLEPSYFATNSAGDLINRATSDVENIRRLVGFSILSIANTTFAYALRLPYMLKIDVSLTLATLAVYPIVMIVVNVFSHRLREQQAAVQNSLSELSQLVQEDMSGMALIKIYAQEPMEQQAFEARNQELLEAKVALLKTRNILFPVVGGFASISLLVLLFFGGRAIASATISVGDFVSLLIYAQQLIFPTAILGFTITAYQRGEVSIDRIQAILSVQPKVETRPDSLPLPRSEVKGQLTARNLTFHYGKERALDRVNFEIQPGEMVAVVGPIGSGKSTLANAIPRLLDIPAEQLFIDGQDITQLALNDLRGAIAYVPQDSFLFSTSLQNNIRYGVPHQEQSDVENAAKQAQVQSDVLTFPKQYQTLVGERGVTLSGGQRQRTSLARALILDAPILILDDSLSSVDNQTATKILQELAHQQKTVLFISHQMSAAAICDRILVMDHGTIVQEGTHTDLIGKPGLYQSLWDKQKLEANLK</sequence>
<keyword evidence="12" id="KW-0378">Hydrolase</keyword>
<dbReference type="GO" id="GO:0005886">
    <property type="term" value="C:plasma membrane"/>
    <property type="evidence" value="ECO:0007669"/>
    <property type="project" value="UniProtKB-SubCell"/>
</dbReference>
<evidence type="ECO:0000313" key="12">
    <source>
        <dbReference type="EMBL" id="PZD75031.1"/>
    </source>
</evidence>
<dbReference type="PANTHER" id="PTHR43394:SF1">
    <property type="entry name" value="ATP-BINDING CASSETTE SUB-FAMILY B MEMBER 10, MITOCHONDRIAL"/>
    <property type="match status" value="1"/>
</dbReference>
<feature type="domain" description="ABC transporter" evidence="10">
    <location>
        <begin position="343"/>
        <end position="574"/>
    </location>
</feature>
<dbReference type="SUPFAM" id="SSF52540">
    <property type="entry name" value="P-loop containing nucleoside triphosphate hydrolases"/>
    <property type="match status" value="1"/>
</dbReference>
<keyword evidence="4 9" id="KW-0812">Transmembrane</keyword>
<gene>
    <name evidence="12" type="primary">yheI</name>
    <name evidence="12" type="ORF">C1752_00238</name>
</gene>
<organism evidence="12 13">
    <name type="scientific">Acaryochloris thomasi RCC1774</name>
    <dbReference type="NCBI Taxonomy" id="1764569"/>
    <lineage>
        <taxon>Bacteria</taxon>
        <taxon>Bacillati</taxon>
        <taxon>Cyanobacteriota</taxon>
        <taxon>Cyanophyceae</taxon>
        <taxon>Acaryochloridales</taxon>
        <taxon>Acaryochloridaceae</taxon>
        <taxon>Acaryochloris</taxon>
        <taxon>Acaryochloris thomasi</taxon>
    </lineage>
</organism>
<evidence type="ECO:0000256" key="6">
    <source>
        <dbReference type="ARBA" id="ARBA00022840"/>
    </source>
</evidence>
<dbReference type="InterPro" id="IPR036640">
    <property type="entry name" value="ABC1_TM_sf"/>
</dbReference>
<evidence type="ECO:0000256" key="2">
    <source>
        <dbReference type="ARBA" id="ARBA00022448"/>
    </source>
</evidence>
<comment type="caution">
    <text evidence="12">The sequence shown here is derived from an EMBL/GenBank/DDBJ whole genome shotgun (WGS) entry which is preliminary data.</text>
</comment>
<feature type="transmembrane region" description="Helical" evidence="9">
    <location>
        <begin position="135"/>
        <end position="156"/>
    </location>
</feature>
<dbReference type="InterPro" id="IPR011527">
    <property type="entry name" value="ABC1_TM_dom"/>
</dbReference>
<feature type="transmembrane region" description="Helical" evidence="9">
    <location>
        <begin position="247"/>
        <end position="272"/>
    </location>
</feature>
<keyword evidence="5" id="KW-0547">Nucleotide-binding</keyword>
<evidence type="ECO:0000259" key="11">
    <source>
        <dbReference type="PROSITE" id="PS50929"/>
    </source>
</evidence>
<dbReference type="AlphaFoldDB" id="A0A2W1K512"/>
<feature type="transmembrane region" description="Helical" evidence="9">
    <location>
        <begin position="284"/>
        <end position="305"/>
    </location>
</feature>
<dbReference type="RefSeq" id="WP_110984222.1">
    <property type="nucleotide sequence ID" value="NZ_CAWNWM010000001.1"/>
</dbReference>
<comment type="subcellular location">
    <subcellularLocation>
        <location evidence="1">Cell membrane</location>
        <topology evidence="1">Multi-pass membrane protein</topology>
    </subcellularLocation>
</comment>
<evidence type="ECO:0000313" key="13">
    <source>
        <dbReference type="Proteomes" id="UP000248857"/>
    </source>
</evidence>
<dbReference type="InterPro" id="IPR039421">
    <property type="entry name" value="Type_1_exporter"/>
</dbReference>
<dbReference type="GO" id="GO:0015421">
    <property type="term" value="F:ABC-type oligopeptide transporter activity"/>
    <property type="evidence" value="ECO:0007669"/>
    <property type="project" value="TreeGrafter"/>
</dbReference>
<reference evidence="12 13" key="1">
    <citation type="journal article" date="2018" name="Sci. Rep.">
        <title>A novel species of the marine cyanobacterium Acaryochloris with a unique pigment content and lifestyle.</title>
        <authorList>
            <person name="Partensky F."/>
            <person name="Six C."/>
            <person name="Ratin M."/>
            <person name="Garczarek L."/>
            <person name="Vaulot D."/>
            <person name="Probert I."/>
            <person name="Calteau A."/>
            <person name="Gourvil P."/>
            <person name="Marie D."/>
            <person name="Grebert T."/>
            <person name="Bouchier C."/>
            <person name="Le Panse S."/>
            <person name="Gachenot M."/>
            <person name="Rodriguez F."/>
            <person name="Garrido J.L."/>
        </authorList>
    </citation>
    <scope>NUCLEOTIDE SEQUENCE [LARGE SCALE GENOMIC DNA]</scope>
    <source>
        <strain evidence="12 13">RCC1774</strain>
    </source>
</reference>
<dbReference type="CDD" id="cd18541">
    <property type="entry name" value="ABC_6TM_TmrB_like"/>
    <property type="match status" value="1"/>
</dbReference>
<dbReference type="Proteomes" id="UP000248857">
    <property type="component" value="Unassembled WGS sequence"/>
</dbReference>
<dbReference type="Pfam" id="PF00005">
    <property type="entry name" value="ABC_tran"/>
    <property type="match status" value="1"/>
</dbReference>
<dbReference type="SUPFAM" id="SSF90123">
    <property type="entry name" value="ABC transporter transmembrane region"/>
    <property type="match status" value="1"/>
</dbReference>
<dbReference type="Gene3D" id="1.20.1560.10">
    <property type="entry name" value="ABC transporter type 1, transmembrane domain"/>
    <property type="match status" value="1"/>
</dbReference>
<keyword evidence="13" id="KW-1185">Reference proteome</keyword>
<dbReference type="Gene3D" id="3.40.50.300">
    <property type="entry name" value="P-loop containing nucleotide triphosphate hydrolases"/>
    <property type="match status" value="1"/>
</dbReference>
<dbReference type="GO" id="GO:0016887">
    <property type="term" value="F:ATP hydrolysis activity"/>
    <property type="evidence" value="ECO:0007669"/>
    <property type="project" value="InterPro"/>
</dbReference>
<keyword evidence="6 12" id="KW-0067">ATP-binding</keyword>
<evidence type="ECO:0000256" key="4">
    <source>
        <dbReference type="ARBA" id="ARBA00022692"/>
    </source>
</evidence>
<dbReference type="InterPro" id="IPR003593">
    <property type="entry name" value="AAA+_ATPase"/>
</dbReference>
<dbReference type="PROSITE" id="PS50893">
    <property type="entry name" value="ABC_TRANSPORTER_2"/>
    <property type="match status" value="1"/>
</dbReference>
<keyword evidence="7 9" id="KW-1133">Transmembrane helix</keyword>
<evidence type="ECO:0000256" key="1">
    <source>
        <dbReference type="ARBA" id="ARBA00004651"/>
    </source>
</evidence>
<keyword evidence="2" id="KW-0813">Transport</keyword>
<dbReference type="FunFam" id="3.40.50.300:FF:000221">
    <property type="entry name" value="Multidrug ABC transporter ATP-binding protein"/>
    <property type="match status" value="1"/>
</dbReference>
<dbReference type="InterPro" id="IPR027417">
    <property type="entry name" value="P-loop_NTPase"/>
</dbReference>
<dbReference type="SMART" id="SM00382">
    <property type="entry name" value="AAA"/>
    <property type="match status" value="1"/>
</dbReference>
<dbReference type="InterPro" id="IPR003439">
    <property type="entry name" value="ABC_transporter-like_ATP-bd"/>
</dbReference>
<dbReference type="EC" id="3.6.3.-" evidence="12"/>
<keyword evidence="3" id="KW-1003">Cell membrane</keyword>
<evidence type="ECO:0000259" key="10">
    <source>
        <dbReference type="PROSITE" id="PS50893"/>
    </source>
</evidence>
<protein>
    <submittedName>
        <fullName evidence="12">Putative multidrug resistance ABC transporter ATP-binding/permease protein YheI</fullName>
        <ecNumber evidence="12">3.6.3.-</ecNumber>
    </submittedName>
</protein>
<proteinExistence type="predicted"/>
<dbReference type="PROSITE" id="PS50929">
    <property type="entry name" value="ABC_TM1F"/>
    <property type="match status" value="1"/>
</dbReference>
<feature type="transmembrane region" description="Helical" evidence="9">
    <location>
        <begin position="162"/>
        <end position="182"/>
    </location>
</feature>
<feature type="domain" description="ABC transmembrane type-1" evidence="11">
    <location>
        <begin position="25"/>
        <end position="307"/>
    </location>
</feature>
<dbReference type="PANTHER" id="PTHR43394">
    <property type="entry name" value="ATP-DEPENDENT PERMEASE MDL1, MITOCHONDRIAL"/>
    <property type="match status" value="1"/>
</dbReference>
<evidence type="ECO:0000256" key="7">
    <source>
        <dbReference type="ARBA" id="ARBA00022989"/>
    </source>
</evidence>
<accession>A0A2W1K512</accession>
<dbReference type="GO" id="GO:0005524">
    <property type="term" value="F:ATP binding"/>
    <property type="evidence" value="ECO:0007669"/>
    <property type="project" value="UniProtKB-KW"/>
</dbReference>
<evidence type="ECO:0000256" key="3">
    <source>
        <dbReference type="ARBA" id="ARBA00022475"/>
    </source>
</evidence>
<dbReference type="EMBL" id="PQWO01000001">
    <property type="protein sequence ID" value="PZD75031.1"/>
    <property type="molecule type" value="Genomic_DNA"/>
</dbReference>
<feature type="transmembrane region" description="Helical" evidence="9">
    <location>
        <begin position="24"/>
        <end position="44"/>
    </location>
</feature>